<sequence>MKKILLFLLLFLLSTTTVFAESTPTVTQKNYTVAIIPYLNTTEETKDFVKDVVQSKYAEEFTTKSFNIVADVDVQKALHTAGYDASNMELPEKDVFAAVAKETKADYVVAMEITNLISTRHMSFFSTKVETKAKLKYKFYNTSQDKLTAFQTTGDSENVATLVGNVGYKAPITTALNKAMDSGYDKIVSNF</sequence>
<dbReference type="AlphaFoldDB" id="A0A1H7C3R8"/>
<accession>A0A1H7C3R8</accession>
<name>A0A1H7C3R8_9FIRM</name>
<feature type="signal peptide" evidence="1">
    <location>
        <begin position="1"/>
        <end position="20"/>
    </location>
</feature>
<keyword evidence="1" id="KW-0732">Signal</keyword>
<keyword evidence="3" id="KW-1185">Reference proteome</keyword>
<reference evidence="2 3" key="1">
    <citation type="submission" date="2016-10" db="EMBL/GenBank/DDBJ databases">
        <authorList>
            <person name="de Groot N.N."/>
        </authorList>
    </citation>
    <scope>NUCLEOTIDE SEQUENCE [LARGE SCALE GENOMIC DNA]</scope>
    <source>
        <strain evidence="2 3">DSM 2179</strain>
    </source>
</reference>
<evidence type="ECO:0000313" key="3">
    <source>
        <dbReference type="Proteomes" id="UP000199662"/>
    </source>
</evidence>
<dbReference type="RefSeq" id="WP_019554619.1">
    <property type="nucleotide sequence ID" value="NZ_FNZK01000019.1"/>
</dbReference>
<organism evidence="2 3">
    <name type="scientific">Propionispira arboris</name>
    <dbReference type="NCBI Taxonomy" id="84035"/>
    <lineage>
        <taxon>Bacteria</taxon>
        <taxon>Bacillati</taxon>
        <taxon>Bacillota</taxon>
        <taxon>Negativicutes</taxon>
        <taxon>Selenomonadales</taxon>
        <taxon>Selenomonadaceae</taxon>
        <taxon>Propionispira</taxon>
    </lineage>
</organism>
<feature type="chain" id="PRO_5011468347" description="Lipoprotein" evidence="1">
    <location>
        <begin position="21"/>
        <end position="191"/>
    </location>
</feature>
<dbReference type="Gene3D" id="3.40.50.10610">
    <property type="entry name" value="ABC-type transport auxiliary lipoprotein component"/>
    <property type="match status" value="1"/>
</dbReference>
<evidence type="ECO:0000313" key="2">
    <source>
        <dbReference type="EMBL" id="SEJ84513.1"/>
    </source>
</evidence>
<proteinExistence type="predicted"/>
<evidence type="ECO:0000256" key="1">
    <source>
        <dbReference type="SAM" id="SignalP"/>
    </source>
</evidence>
<dbReference type="EMBL" id="FNZK01000019">
    <property type="protein sequence ID" value="SEJ84513.1"/>
    <property type="molecule type" value="Genomic_DNA"/>
</dbReference>
<protein>
    <recommendedName>
        <fullName evidence="4">Lipoprotein</fullName>
    </recommendedName>
</protein>
<evidence type="ECO:0008006" key="4">
    <source>
        <dbReference type="Google" id="ProtNLM"/>
    </source>
</evidence>
<dbReference type="Proteomes" id="UP000199662">
    <property type="component" value="Unassembled WGS sequence"/>
</dbReference>
<gene>
    <name evidence="2" type="ORF">SAMN05660742_11962</name>
</gene>